<sequence>MEIKERFIGKKLTLQGKTKCLTWLTEPQSHEKLKRVDICKLFLQGEMVSLANYSDVKEALKELGTYKNRTLMGKTFRLDGRVVSIQNDELTFELPNQSSGQAKIKMKLPPGTLNKTVDGYLPKPLCAFFQVGYDDLKLLDDCYGTKVEGRLCLSEEITAKSSESNKVICPPGRKGPLCLNYNDPCKAPNPCQHYGECISTDKEKITCVCISRRYTGDRCEKVVSLCKGYNCGTGKCVEVRKNRHLQPKCNCETGMTGASCDQKVDFCKGVYCEFNGTCTSGASDYACQCTEGHGGKNCDTVIPSTGSRSKIIIIAAAASGAVLLFLFACGGLFLLYHRKKTKRRKPDLSGLAMSSTMESSIAGRSVLDSDMKSSAMRSTVASTYSLRSKRAEL</sequence>
<dbReference type="GO" id="GO:0016020">
    <property type="term" value="C:membrane"/>
    <property type="evidence" value="ECO:0007669"/>
    <property type="project" value="UniProtKB-SubCell"/>
</dbReference>
<proteinExistence type="predicted"/>
<evidence type="ECO:0000256" key="2">
    <source>
        <dbReference type="ARBA" id="ARBA00022737"/>
    </source>
</evidence>
<dbReference type="AlphaFoldDB" id="A0A5S6QRJ4"/>
<feature type="transmembrane region" description="Helical" evidence="5">
    <location>
        <begin position="311"/>
        <end position="336"/>
    </location>
</feature>
<keyword evidence="7" id="KW-1185">Reference proteome</keyword>
<evidence type="ECO:0000313" key="7">
    <source>
        <dbReference type="Proteomes" id="UP000046395"/>
    </source>
</evidence>
<evidence type="ECO:0000256" key="1">
    <source>
        <dbReference type="ARBA" id="ARBA00022536"/>
    </source>
</evidence>
<protein>
    <submittedName>
        <fullName evidence="8">EGF-like domain-containing protein</fullName>
    </submittedName>
</protein>
<evidence type="ECO:0000256" key="4">
    <source>
        <dbReference type="PROSITE-ProRule" id="PRU00076"/>
    </source>
</evidence>
<keyword evidence="5" id="KW-0472">Membrane</keyword>
<evidence type="ECO:0000256" key="3">
    <source>
        <dbReference type="ARBA" id="ARBA00023157"/>
    </source>
</evidence>
<reference evidence="8" key="1">
    <citation type="submission" date="2019-12" db="UniProtKB">
        <authorList>
            <consortium name="WormBaseParasite"/>
        </authorList>
    </citation>
    <scope>IDENTIFICATION</scope>
</reference>
<dbReference type="STRING" id="70415.A0A5S6QRJ4"/>
<dbReference type="PROSITE" id="PS50026">
    <property type="entry name" value="EGF_3"/>
    <property type="match status" value="2"/>
</dbReference>
<feature type="domain" description="EGF-like" evidence="6">
    <location>
        <begin position="181"/>
        <end position="220"/>
    </location>
</feature>
<dbReference type="SMART" id="SM00181">
    <property type="entry name" value="EGF"/>
    <property type="match status" value="3"/>
</dbReference>
<evidence type="ECO:0000313" key="8">
    <source>
        <dbReference type="WBParaSite" id="TMUE_2000009512.1"/>
    </source>
</evidence>
<feature type="domain" description="EGF-like" evidence="6">
    <location>
        <begin position="263"/>
        <end position="299"/>
    </location>
</feature>
<dbReference type="Proteomes" id="UP000046395">
    <property type="component" value="Unassembled WGS sequence"/>
</dbReference>
<dbReference type="CDD" id="cd00054">
    <property type="entry name" value="EGF_CA"/>
    <property type="match status" value="1"/>
</dbReference>
<dbReference type="InterPro" id="IPR051022">
    <property type="entry name" value="Notch_Cell-Fate_Det"/>
</dbReference>
<organism evidence="7 8">
    <name type="scientific">Trichuris muris</name>
    <name type="common">Mouse whipworm</name>
    <dbReference type="NCBI Taxonomy" id="70415"/>
    <lineage>
        <taxon>Eukaryota</taxon>
        <taxon>Metazoa</taxon>
        <taxon>Ecdysozoa</taxon>
        <taxon>Nematoda</taxon>
        <taxon>Enoplea</taxon>
        <taxon>Dorylaimia</taxon>
        <taxon>Trichinellida</taxon>
        <taxon>Trichuridae</taxon>
        <taxon>Trichuris</taxon>
    </lineage>
</organism>
<comment type="caution">
    <text evidence="4">Lacks conserved residue(s) required for the propagation of feature annotation.</text>
</comment>
<evidence type="ECO:0000256" key="5">
    <source>
        <dbReference type="SAM" id="Phobius"/>
    </source>
</evidence>
<accession>A0A5S6QRJ4</accession>
<dbReference type="SUPFAM" id="SSF57196">
    <property type="entry name" value="EGF/Laminin"/>
    <property type="match status" value="2"/>
</dbReference>
<dbReference type="PANTHER" id="PTHR24049">
    <property type="entry name" value="CRUMBS FAMILY MEMBER"/>
    <property type="match status" value="1"/>
</dbReference>
<keyword evidence="2" id="KW-0677">Repeat</keyword>
<feature type="disulfide bond" evidence="4">
    <location>
        <begin position="289"/>
        <end position="298"/>
    </location>
</feature>
<keyword evidence="1 4" id="KW-0245">EGF-like domain</keyword>
<dbReference type="PROSITE" id="PS00022">
    <property type="entry name" value="EGF_1"/>
    <property type="match status" value="1"/>
</dbReference>
<dbReference type="Gene3D" id="2.10.25.10">
    <property type="entry name" value="Laminin"/>
    <property type="match status" value="2"/>
</dbReference>
<keyword evidence="5" id="KW-0812">Transmembrane</keyword>
<keyword evidence="3 4" id="KW-1015">Disulfide bond</keyword>
<name>A0A5S6QRJ4_TRIMR</name>
<dbReference type="WBParaSite" id="TMUE_2000009512.1">
    <property type="protein sequence ID" value="TMUE_2000009512.1"/>
    <property type="gene ID" value="WBGene00302712"/>
</dbReference>
<keyword evidence="5" id="KW-1133">Transmembrane helix</keyword>
<evidence type="ECO:0000259" key="6">
    <source>
        <dbReference type="PROSITE" id="PS50026"/>
    </source>
</evidence>
<dbReference type="InterPro" id="IPR000742">
    <property type="entry name" value="EGF"/>
</dbReference>